<protein>
    <recommendedName>
        <fullName evidence="4">C-CAP/cofactor C-like domain-containing protein</fullName>
    </recommendedName>
</protein>
<evidence type="ECO:0000256" key="1">
    <source>
        <dbReference type="ARBA" id="ARBA00008848"/>
    </source>
</evidence>
<evidence type="ECO:0000259" key="4">
    <source>
        <dbReference type="PROSITE" id="PS51329"/>
    </source>
</evidence>
<dbReference type="GO" id="GO:1990075">
    <property type="term" value="C:periciliary membrane compartment"/>
    <property type="evidence" value="ECO:0007669"/>
    <property type="project" value="TreeGrafter"/>
</dbReference>
<feature type="domain" description="C-CAP/cofactor C-like" evidence="4">
    <location>
        <begin position="24"/>
        <end position="174"/>
    </location>
</feature>
<dbReference type="Proteomes" id="UP000321570">
    <property type="component" value="Unassembled WGS sequence"/>
</dbReference>
<keyword evidence="6" id="KW-1185">Reference proteome</keyword>
<dbReference type="SUPFAM" id="SSF69340">
    <property type="entry name" value="C-terminal domain of adenylylcyclase associated protein"/>
    <property type="match status" value="1"/>
</dbReference>
<dbReference type="SMART" id="SM00673">
    <property type="entry name" value="CARP"/>
    <property type="match status" value="2"/>
</dbReference>
<name>A0A564Z8J0_HYMDI</name>
<dbReference type="GO" id="GO:0005525">
    <property type="term" value="F:GTP binding"/>
    <property type="evidence" value="ECO:0007669"/>
    <property type="project" value="UniProtKB-KW"/>
</dbReference>
<keyword evidence="3" id="KW-0342">GTP-binding</keyword>
<evidence type="ECO:0000313" key="6">
    <source>
        <dbReference type="Proteomes" id="UP000321570"/>
    </source>
</evidence>
<dbReference type="PANTHER" id="PTHR15440">
    <property type="entry name" value="XRP2 PROTEIN"/>
    <property type="match status" value="1"/>
</dbReference>
<dbReference type="InterPro" id="IPR017901">
    <property type="entry name" value="C-CAP_CF_C-like"/>
</dbReference>
<gene>
    <name evidence="5" type="ORF">WMSIL1_LOCUS13459</name>
</gene>
<accession>A0A564Z8J0</accession>
<dbReference type="InterPro" id="IPR006599">
    <property type="entry name" value="CARP_motif"/>
</dbReference>
<dbReference type="PIRSF" id="PIRSF037947">
    <property type="entry name" value="Protein_XRP2"/>
    <property type="match status" value="1"/>
</dbReference>
<keyword evidence="2 3" id="KW-0547">Nucleotide-binding</keyword>
<dbReference type="InterPro" id="IPR039093">
    <property type="entry name" value="XRP2"/>
</dbReference>
<dbReference type="AlphaFoldDB" id="A0A564Z8J0"/>
<dbReference type="PANTHER" id="PTHR15440:SF0">
    <property type="entry name" value="PROTEIN XRP2"/>
    <property type="match status" value="1"/>
</dbReference>
<comment type="similarity">
    <text evidence="1">Belongs to the TBCC family.</text>
</comment>
<dbReference type="InterPro" id="IPR012945">
    <property type="entry name" value="Tubulin-bd_cofactor_C_dom"/>
</dbReference>
<dbReference type="Gene3D" id="2.160.20.70">
    <property type="match status" value="1"/>
</dbReference>
<proteinExistence type="inferred from homology"/>
<organism evidence="5 6">
    <name type="scientific">Hymenolepis diminuta</name>
    <name type="common">Rat tapeworm</name>
    <dbReference type="NCBI Taxonomy" id="6216"/>
    <lineage>
        <taxon>Eukaryota</taxon>
        <taxon>Metazoa</taxon>
        <taxon>Spiralia</taxon>
        <taxon>Lophotrochozoa</taxon>
        <taxon>Platyhelminthes</taxon>
        <taxon>Cestoda</taxon>
        <taxon>Eucestoda</taxon>
        <taxon>Cyclophyllidea</taxon>
        <taxon>Hymenolepididae</taxon>
        <taxon>Hymenolepis</taxon>
    </lineage>
</organism>
<dbReference type="PROSITE" id="PS51329">
    <property type="entry name" value="C_CAP_COFACTOR_C"/>
    <property type="match status" value="1"/>
</dbReference>
<reference evidence="5 6" key="1">
    <citation type="submission" date="2019-07" db="EMBL/GenBank/DDBJ databases">
        <authorList>
            <person name="Jastrzebski P J."/>
            <person name="Paukszto L."/>
            <person name="Jastrzebski P J."/>
        </authorList>
    </citation>
    <scope>NUCLEOTIDE SEQUENCE [LARGE SCALE GENOMIC DNA]</scope>
    <source>
        <strain evidence="5 6">WMS-il1</strain>
    </source>
</reference>
<dbReference type="InterPro" id="IPR036223">
    <property type="entry name" value="CAP_C_sf"/>
</dbReference>
<sequence length="309" mass="34681">MGCSNSKYRSFSKRLNVSTYKGEIIQKERVNPEVYVISDRTNAICGRMPNQINGQQFRIKNCKDSYLYVFDFVNTVTVDNCSNCTIVFGAVKTSIFIRYCNDCVILAACQQFRVRDSKNITAFIAAVSEPIIETSSSIHFAPFQLSYPQLNVQFRAAGLNQFNCSYSSVHDFSARGNTPRNYDFLEPSTCINDHVLLPQHLDLTGRTLSGEDVLQRLKSLQASLDPVLSIVPPTYSGLLIDPAPEGAFSLLGLFSHVGVEDNARLIIKYLYGLSIYLVRSRCLQYNREDITRIFGDSTLAQHSELGNFS</sequence>
<dbReference type="InterPro" id="IPR016098">
    <property type="entry name" value="CAP/MinC_C"/>
</dbReference>
<dbReference type="EMBL" id="CABIJS010000697">
    <property type="protein sequence ID" value="VUZ55746.1"/>
    <property type="molecule type" value="Genomic_DNA"/>
</dbReference>
<dbReference type="GO" id="GO:0005929">
    <property type="term" value="C:cilium"/>
    <property type="evidence" value="ECO:0007669"/>
    <property type="project" value="TreeGrafter"/>
</dbReference>
<evidence type="ECO:0000256" key="3">
    <source>
        <dbReference type="PIRSR" id="PIRSR037947-1"/>
    </source>
</evidence>
<feature type="non-terminal residue" evidence="5">
    <location>
        <position position="309"/>
    </location>
</feature>
<dbReference type="GO" id="GO:0006892">
    <property type="term" value="P:post-Golgi vesicle-mediated transport"/>
    <property type="evidence" value="ECO:0007669"/>
    <property type="project" value="TreeGrafter"/>
</dbReference>
<feature type="binding site" evidence="3">
    <location>
        <begin position="110"/>
        <end position="113"/>
    </location>
    <ligand>
        <name>GTP</name>
        <dbReference type="ChEBI" id="CHEBI:37565"/>
    </ligand>
</feature>
<dbReference type="Pfam" id="PF07986">
    <property type="entry name" value="TBCC"/>
    <property type="match status" value="1"/>
</dbReference>
<evidence type="ECO:0000313" key="5">
    <source>
        <dbReference type="EMBL" id="VUZ55746.1"/>
    </source>
</evidence>
<dbReference type="GO" id="GO:0005096">
    <property type="term" value="F:GTPase activator activity"/>
    <property type="evidence" value="ECO:0007669"/>
    <property type="project" value="InterPro"/>
</dbReference>
<evidence type="ECO:0000256" key="2">
    <source>
        <dbReference type="ARBA" id="ARBA00022741"/>
    </source>
</evidence>